<sequence>MTIHDRREPVLEDEELPEGTEPLLLQDLLREGLPPPLWRRSTQHPEPTLHEEIPAPAWEKPTVTEDVAAPLPTEPDTAHQQTELAESMEETELAKALEKIRHMSFRYPAQPAPESSAPEPVAEFAVEAAESSLETTVPPSAEIPPPPAADTGSFAAPPDDIAAMENHDLSAVAPVPASSAHYTELTGASEVNSQTATPPSEKTEAGVAKNSTATPGPSLFDGDFLRQFETLLFQEVERRVVAELEEKITQHLQKTWKEQVSLAIMRSLALEGIRLRETVAQEIHGVLPEILQRVLHEGLDEALTPTLGEDVHPSTDS</sequence>
<feature type="region of interest" description="Disordered" evidence="1">
    <location>
        <begin position="1"/>
        <end position="21"/>
    </location>
</feature>
<dbReference type="EMBL" id="JAAXYO010000180">
    <property type="protein sequence ID" value="MBU2789027.1"/>
    <property type="molecule type" value="Genomic_DNA"/>
</dbReference>
<feature type="compositionally biased region" description="Polar residues" evidence="1">
    <location>
        <begin position="189"/>
        <end position="200"/>
    </location>
</feature>
<dbReference type="AlphaFoldDB" id="A0AAE2YRW0"/>
<feature type="compositionally biased region" description="Low complexity" evidence="1">
    <location>
        <begin position="127"/>
        <end position="140"/>
    </location>
</feature>
<keyword evidence="3" id="KW-1185">Reference proteome</keyword>
<evidence type="ECO:0000313" key="3">
    <source>
        <dbReference type="Proteomes" id="UP001197378"/>
    </source>
</evidence>
<reference evidence="2" key="1">
    <citation type="journal article" date="2021" name="ISME J.">
        <title>Genomic evolution of the class Acidithiobacillia: deep-branching Proteobacteria living in extreme acidic conditions.</title>
        <authorList>
            <person name="Moya-Beltran A."/>
            <person name="Beard S."/>
            <person name="Rojas-Villalobos C."/>
            <person name="Issotta F."/>
            <person name="Gallardo Y."/>
            <person name="Ulloa R."/>
            <person name="Giaveno A."/>
            <person name="Degli Esposti M."/>
            <person name="Johnson D.B."/>
            <person name="Quatrini R."/>
        </authorList>
    </citation>
    <scope>NUCLEOTIDE SEQUENCE</scope>
    <source>
        <strain evidence="2">VAN18-1</strain>
    </source>
</reference>
<feature type="region of interest" description="Disordered" evidence="1">
    <location>
        <begin position="188"/>
        <end position="216"/>
    </location>
</feature>
<gene>
    <name evidence="2" type="ORF">HFQ13_12575</name>
</gene>
<dbReference type="Proteomes" id="UP001197378">
    <property type="component" value="Unassembled WGS sequence"/>
</dbReference>
<protein>
    <submittedName>
        <fullName evidence="2">Uncharacterized protein</fullName>
    </submittedName>
</protein>
<feature type="compositionally biased region" description="Basic and acidic residues" evidence="1">
    <location>
        <begin position="1"/>
        <end position="10"/>
    </location>
</feature>
<feature type="region of interest" description="Disordered" evidence="1">
    <location>
        <begin position="127"/>
        <end position="155"/>
    </location>
</feature>
<feature type="region of interest" description="Disordered" evidence="1">
    <location>
        <begin position="33"/>
        <end position="88"/>
    </location>
</feature>
<comment type="caution">
    <text evidence="2">The sequence shown here is derived from an EMBL/GenBank/DDBJ whole genome shotgun (WGS) entry which is preliminary data.</text>
</comment>
<name>A0AAE2YRW0_9PROT</name>
<dbReference type="RefSeq" id="WP_215870996.1">
    <property type="nucleotide sequence ID" value="NZ_JAAXYO010000180.1"/>
</dbReference>
<proteinExistence type="predicted"/>
<evidence type="ECO:0000313" key="2">
    <source>
        <dbReference type="EMBL" id="MBU2789027.1"/>
    </source>
</evidence>
<accession>A0AAE2YRW0</accession>
<evidence type="ECO:0000256" key="1">
    <source>
        <dbReference type="SAM" id="MobiDB-lite"/>
    </source>
</evidence>
<organism evidence="2 3">
    <name type="scientific">Igneacidithiobacillus copahuensis</name>
    <dbReference type="NCBI Taxonomy" id="2724909"/>
    <lineage>
        <taxon>Bacteria</taxon>
        <taxon>Pseudomonadati</taxon>
        <taxon>Pseudomonadota</taxon>
        <taxon>Acidithiobacillia</taxon>
        <taxon>Acidithiobacillales</taxon>
        <taxon>Acidithiobacillaceae</taxon>
        <taxon>Igneacidithiobacillus</taxon>
    </lineage>
</organism>